<organism evidence="1 2">
    <name type="scientific">Lactuca sativa</name>
    <name type="common">Garden lettuce</name>
    <dbReference type="NCBI Taxonomy" id="4236"/>
    <lineage>
        <taxon>Eukaryota</taxon>
        <taxon>Viridiplantae</taxon>
        <taxon>Streptophyta</taxon>
        <taxon>Embryophyta</taxon>
        <taxon>Tracheophyta</taxon>
        <taxon>Spermatophyta</taxon>
        <taxon>Magnoliopsida</taxon>
        <taxon>eudicotyledons</taxon>
        <taxon>Gunneridae</taxon>
        <taxon>Pentapetalae</taxon>
        <taxon>asterids</taxon>
        <taxon>campanulids</taxon>
        <taxon>Asterales</taxon>
        <taxon>Asteraceae</taxon>
        <taxon>Cichorioideae</taxon>
        <taxon>Cichorieae</taxon>
        <taxon>Lactucinae</taxon>
        <taxon>Lactuca</taxon>
    </lineage>
</organism>
<name>A0A9R1X2Q1_LACSA</name>
<dbReference type="SUPFAM" id="SSF81383">
    <property type="entry name" value="F-box domain"/>
    <property type="match status" value="1"/>
</dbReference>
<gene>
    <name evidence="1" type="ORF">LSAT_V11C700345130</name>
</gene>
<dbReference type="Proteomes" id="UP000235145">
    <property type="component" value="Unassembled WGS sequence"/>
</dbReference>
<proteinExistence type="predicted"/>
<evidence type="ECO:0008006" key="3">
    <source>
        <dbReference type="Google" id="ProtNLM"/>
    </source>
</evidence>
<evidence type="ECO:0000313" key="2">
    <source>
        <dbReference type="Proteomes" id="UP000235145"/>
    </source>
</evidence>
<protein>
    <recommendedName>
        <fullName evidence="3">F-box domain-containing protein</fullName>
    </recommendedName>
</protein>
<dbReference type="EMBL" id="NBSK02000007">
    <property type="protein sequence ID" value="KAJ0197001.1"/>
    <property type="molecule type" value="Genomic_DNA"/>
</dbReference>
<dbReference type="AlphaFoldDB" id="A0A9R1X2Q1"/>
<evidence type="ECO:0000313" key="1">
    <source>
        <dbReference type="EMBL" id="KAJ0197001.1"/>
    </source>
</evidence>
<comment type="caution">
    <text evidence="1">The sequence shown here is derived from an EMBL/GenBank/DDBJ whole genome shotgun (WGS) entry which is preliminary data.</text>
</comment>
<accession>A0A9R1X2Q1</accession>
<reference evidence="1 2" key="1">
    <citation type="journal article" date="2017" name="Nat. Commun.">
        <title>Genome assembly with in vitro proximity ligation data and whole-genome triplication in lettuce.</title>
        <authorList>
            <person name="Reyes-Chin-Wo S."/>
            <person name="Wang Z."/>
            <person name="Yang X."/>
            <person name="Kozik A."/>
            <person name="Arikit S."/>
            <person name="Song C."/>
            <person name="Xia L."/>
            <person name="Froenicke L."/>
            <person name="Lavelle D.O."/>
            <person name="Truco M.J."/>
            <person name="Xia R."/>
            <person name="Zhu S."/>
            <person name="Xu C."/>
            <person name="Xu H."/>
            <person name="Xu X."/>
            <person name="Cox K."/>
            <person name="Korf I."/>
            <person name="Meyers B.C."/>
            <person name="Michelmore R.W."/>
        </authorList>
    </citation>
    <scope>NUCLEOTIDE SEQUENCE [LARGE SCALE GENOMIC DNA]</scope>
    <source>
        <strain evidence="2">cv. Salinas</strain>
        <tissue evidence="1">Seedlings</tissue>
    </source>
</reference>
<dbReference type="InterPro" id="IPR036047">
    <property type="entry name" value="F-box-like_dom_sf"/>
</dbReference>
<keyword evidence="2" id="KW-1185">Reference proteome</keyword>
<sequence>MLLTSHPYCWKLARDLLVNALQFIMHPYGLSPDLTIKVFSMLDTRSVFCAAATCSFFQKCAIDPLCYINIELGTLESKIKPNKDPKTKDAMVSTIIQRAGSAIQ</sequence>